<gene>
    <name evidence="1" type="ORF">DERYTH_LOCUS4077</name>
</gene>
<dbReference type="AlphaFoldDB" id="A0A9N9AE52"/>
<proteinExistence type="predicted"/>
<protein>
    <submittedName>
        <fullName evidence="1">2809_t:CDS:1</fullName>
    </submittedName>
</protein>
<dbReference type="OrthoDB" id="2431949at2759"/>
<dbReference type="EMBL" id="CAJVPY010001518">
    <property type="protein sequence ID" value="CAG8525313.1"/>
    <property type="molecule type" value="Genomic_DNA"/>
</dbReference>
<reference evidence="1" key="1">
    <citation type="submission" date="2021-06" db="EMBL/GenBank/DDBJ databases">
        <authorList>
            <person name="Kallberg Y."/>
            <person name="Tangrot J."/>
            <person name="Rosling A."/>
        </authorList>
    </citation>
    <scope>NUCLEOTIDE SEQUENCE</scope>
    <source>
        <strain evidence="1">MA453B</strain>
    </source>
</reference>
<feature type="non-terminal residue" evidence="1">
    <location>
        <position position="202"/>
    </location>
</feature>
<dbReference type="Proteomes" id="UP000789405">
    <property type="component" value="Unassembled WGS sequence"/>
</dbReference>
<evidence type="ECO:0000313" key="2">
    <source>
        <dbReference type="Proteomes" id="UP000789405"/>
    </source>
</evidence>
<comment type="caution">
    <text evidence="1">The sequence shown here is derived from an EMBL/GenBank/DDBJ whole genome shotgun (WGS) entry which is preliminary data.</text>
</comment>
<evidence type="ECO:0000313" key="1">
    <source>
        <dbReference type="EMBL" id="CAG8525313.1"/>
    </source>
</evidence>
<organism evidence="1 2">
    <name type="scientific">Dentiscutata erythropus</name>
    <dbReference type="NCBI Taxonomy" id="1348616"/>
    <lineage>
        <taxon>Eukaryota</taxon>
        <taxon>Fungi</taxon>
        <taxon>Fungi incertae sedis</taxon>
        <taxon>Mucoromycota</taxon>
        <taxon>Glomeromycotina</taxon>
        <taxon>Glomeromycetes</taxon>
        <taxon>Diversisporales</taxon>
        <taxon>Gigasporaceae</taxon>
        <taxon>Dentiscutata</taxon>
    </lineage>
</organism>
<sequence>MSRYKDKNLHCIPPNLNPDKAEIVPGSSIYISDFVCEFIRCLKLLDYKIAINDLLLDSMCLKYIKAALYAIPIFERTHPNKIALFMFDNSSNHSSFAKDALLVSQMSIKDSTKKPLLCTGKYHDGFEHIITYRDSNSILKPKRIRRVLDKRSLWIPGPQKTVSKALDFVGLLKIHYFACHSKHFISTYEFELFGKTANYAEK</sequence>
<accession>A0A9N9AE52</accession>
<keyword evidence="2" id="KW-1185">Reference proteome</keyword>
<name>A0A9N9AE52_9GLOM</name>